<dbReference type="InterPro" id="IPR000515">
    <property type="entry name" value="MetI-like"/>
</dbReference>
<evidence type="ECO:0000256" key="5">
    <source>
        <dbReference type="ARBA" id="ARBA00022989"/>
    </source>
</evidence>
<dbReference type="Pfam" id="PF00528">
    <property type="entry name" value="BPD_transp_1"/>
    <property type="match status" value="1"/>
</dbReference>
<feature type="transmembrane region" description="Helical" evidence="7">
    <location>
        <begin position="33"/>
        <end position="54"/>
    </location>
</feature>
<feature type="domain" description="ABC transmembrane type-1" evidence="8">
    <location>
        <begin position="94"/>
        <end position="285"/>
    </location>
</feature>
<dbReference type="SUPFAM" id="SSF161098">
    <property type="entry name" value="MetI-like"/>
    <property type="match status" value="1"/>
</dbReference>
<dbReference type="GO" id="GO:0005886">
    <property type="term" value="C:plasma membrane"/>
    <property type="evidence" value="ECO:0007669"/>
    <property type="project" value="UniProtKB-SubCell"/>
</dbReference>
<comment type="similarity">
    <text evidence="7">Belongs to the binding-protein-dependent transport system permease family.</text>
</comment>
<feature type="transmembrane region" description="Helical" evidence="7">
    <location>
        <begin position="163"/>
        <end position="182"/>
    </location>
</feature>
<keyword evidence="2 7" id="KW-0813">Transport</keyword>
<dbReference type="GO" id="GO:0055085">
    <property type="term" value="P:transmembrane transport"/>
    <property type="evidence" value="ECO:0007669"/>
    <property type="project" value="InterPro"/>
</dbReference>
<dbReference type="OrthoDB" id="57451at2157"/>
<dbReference type="PANTHER" id="PTHR32243:SF18">
    <property type="entry name" value="INNER MEMBRANE ABC TRANSPORTER PERMEASE PROTEIN YCJP"/>
    <property type="match status" value="1"/>
</dbReference>
<evidence type="ECO:0000259" key="8">
    <source>
        <dbReference type="PROSITE" id="PS50928"/>
    </source>
</evidence>
<dbReference type="GeneID" id="35595276"/>
<keyword evidence="9" id="KW-0614">Plasmid</keyword>
<keyword evidence="5 7" id="KW-1133">Transmembrane helix</keyword>
<dbReference type="Gene3D" id="1.10.3720.10">
    <property type="entry name" value="MetI-like"/>
    <property type="match status" value="1"/>
</dbReference>
<proteinExistence type="inferred from homology"/>
<feature type="transmembrane region" description="Helical" evidence="7">
    <location>
        <begin position="210"/>
        <end position="231"/>
    </location>
</feature>
<dbReference type="PANTHER" id="PTHR32243">
    <property type="entry name" value="MALTOSE TRANSPORT SYSTEM PERMEASE-RELATED"/>
    <property type="match status" value="1"/>
</dbReference>
<feature type="transmembrane region" description="Helical" evidence="7">
    <location>
        <begin position="262"/>
        <end position="286"/>
    </location>
</feature>
<evidence type="ECO:0000256" key="3">
    <source>
        <dbReference type="ARBA" id="ARBA00022475"/>
    </source>
</evidence>
<evidence type="ECO:0000256" key="7">
    <source>
        <dbReference type="RuleBase" id="RU363032"/>
    </source>
</evidence>
<dbReference type="AlphaFoldDB" id="A0A2I8VS10"/>
<protein>
    <recommendedName>
        <fullName evidence="8">ABC transmembrane type-1 domain-containing protein</fullName>
    </recommendedName>
</protein>
<keyword evidence="4 7" id="KW-0812">Transmembrane</keyword>
<feature type="transmembrane region" description="Helical" evidence="7">
    <location>
        <begin position="129"/>
        <end position="151"/>
    </location>
</feature>
<evidence type="ECO:0000313" key="9">
    <source>
        <dbReference type="EMBL" id="AUV84644.1"/>
    </source>
</evidence>
<evidence type="ECO:0000256" key="1">
    <source>
        <dbReference type="ARBA" id="ARBA00004651"/>
    </source>
</evidence>
<sequence>MTTSEATGQEEQASNWFDFATDRFTAGSVGKRLGIGIIVTFCLVVFGFPIYWVALASFKPIGVIMNLPPEFFPANPTLDNFTRLFTTTQFPMWLMNSTLITASTITLTCIFAPLAGYGFTRYHVPYKKYIANLLLFSYMFPPIMLAIPYFVIYDFLGLTNTRIGLILAHVSLTLPFGIWVMWQYFQTVPKRYEESAWISGASRLRTMYDVSFRAAAPGIVTTALFTFAFSWNDFTYALILTTDPSKTVLTVGLDSLRLSQQVFWGLLFSGSLVAMIPPFIIVFALSKYILAGFDLRV</sequence>
<gene>
    <name evidence="9" type="ORF">C2R22_24250</name>
</gene>
<evidence type="ECO:0000256" key="6">
    <source>
        <dbReference type="ARBA" id="ARBA00023136"/>
    </source>
</evidence>
<dbReference type="InterPro" id="IPR035906">
    <property type="entry name" value="MetI-like_sf"/>
</dbReference>
<keyword evidence="6 7" id="KW-0472">Membrane</keyword>
<dbReference type="EMBL" id="CP026313">
    <property type="protein sequence ID" value="AUV84644.1"/>
    <property type="molecule type" value="Genomic_DNA"/>
</dbReference>
<keyword evidence="10" id="KW-1185">Reference proteome</keyword>
<comment type="subcellular location">
    <subcellularLocation>
        <location evidence="1 7">Cell membrane</location>
        <topology evidence="1 7">Multi-pass membrane protein</topology>
    </subcellularLocation>
</comment>
<dbReference type="PROSITE" id="PS50928">
    <property type="entry name" value="ABC_TM1"/>
    <property type="match status" value="1"/>
</dbReference>
<dbReference type="CDD" id="cd06261">
    <property type="entry name" value="TM_PBP2"/>
    <property type="match status" value="1"/>
</dbReference>
<dbReference type="RefSeq" id="WP_103428322.1">
    <property type="nucleotide sequence ID" value="NZ_CP026313.1"/>
</dbReference>
<dbReference type="Proteomes" id="UP000236584">
    <property type="component" value="Plasmid unnamed4"/>
</dbReference>
<dbReference type="KEGG" id="srub:C2R22_24250"/>
<dbReference type="InterPro" id="IPR050901">
    <property type="entry name" value="BP-dep_ABC_trans_perm"/>
</dbReference>
<feature type="transmembrane region" description="Helical" evidence="7">
    <location>
        <begin position="93"/>
        <end position="117"/>
    </location>
</feature>
<evidence type="ECO:0000313" key="10">
    <source>
        <dbReference type="Proteomes" id="UP000236584"/>
    </source>
</evidence>
<accession>A0A2I8VS10</accession>
<keyword evidence="3" id="KW-1003">Cell membrane</keyword>
<reference evidence="9 10" key="1">
    <citation type="submission" date="2018-01" db="EMBL/GenBank/DDBJ databases">
        <title>Complete genome sequence of Salinigranum rubrum GX10T, an extremely halophilic archaeon isolated from a marine solar saltern.</title>
        <authorList>
            <person name="Han S."/>
        </authorList>
    </citation>
    <scope>NUCLEOTIDE SEQUENCE [LARGE SCALE GENOMIC DNA]</scope>
    <source>
        <strain evidence="9 10">GX10</strain>
        <plasmid evidence="10">Plasmid unnamed4</plasmid>
    </source>
</reference>
<evidence type="ECO:0000256" key="2">
    <source>
        <dbReference type="ARBA" id="ARBA00022448"/>
    </source>
</evidence>
<organism evidence="9 10">
    <name type="scientific">Salinigranum rubrum</name>
    <dbReference type="NCBI Taxonomy" id="755307"/>
    <lineage>
        <taxon>Archaea</taxon>
        <taxon>Methanobacteriati</taxon>
        <taxon>Methanobacteriota</taxon>
        <taxon>Stenosarchaea group</taxon>
        <taxon>Halobacteria</taxon>
        <taxon>Halobacteriales</taxon>
        <taxon>Haloferacaceae</taxon>
        <taxon>Salinigranum</taxon>
    </lineage>
</organism>
<geneLocation type="plasmid" evidence="9">
    <name>unnamed4</name>
</geneLocation>
<name>A0A2I8VS10_9EURY</name>
<evidence type="ECO:0000256" key="4">
    <source>
        <dbReference type="ARBA" id="ARBA00022692"/>
    </source>
</evidence>